<dbReference type="SUPFAM" id="SSF53850">
    <property type="entry name" value="Periplasmic binding protein-like II"/>
    <property type="match status" value="1"/>
</dbReference>
<name>A0ABU5IQ49_9BURK</name>
<dbReference type="Pfam" id="PF12974">
    <property type="entry name" value="Phosphonate-bd"/>
    <property type="match status" value="1"/>
</dbReference>
<sequence length="291" mass="31102">MLSFLFAALGPMRAFLKLFTSLLLALAGGAQAAGERPLTLAVVPYLSARAIVQLYRPLQEHLERTLQRPVRLVSAPDYLTYLDKTAKREYDVVATSPAFGRLAQVETGYVPLLRAQNSLEVLLVTLKDSPVQDVASLRGQTIATTDALATLTLAGQRALKERGLVPGRDVTVRTTNSHANSLAAVQRGDAMAAISSSTTLRQIPAAAAEQLRVITVLSTTTPLMYMASPVLAPAEVEALRRTMMEFANATPAGQKFVAELGHGGLAPLSARDMASLDPLVADLKAQLESTR</sequence>
<evidence type="ECO:0000313" key="2">
    <source>
        <dbReference type="EMBL" id="MDZ5461014.1"/>
    </source>
</evidence>
<feature type="chain" id="PRO_5046944762" evidence="1">
    <location>
        <begin position="33"/>
        <end position="291"/>
    </location>
</feature>
<dbReference type="RefSeq" id="WP_169805853.1">
    <property type="nucleotide sequence ID" value="NZ_JAXOJX010000092.1"/>
</dbReference>
<accession>A0ABU5IQ49</accession>
<dbReference type="Proteomes" id="UP001293718">
    <property type="component" value="Unassembled WGS sequence"/>
</dbReference>
<organism evidence="2 3">
    <name type="scientific">Azohydromonas lata</name>
    <dbReference type="NCBI Taxonomy" id="45677"/>
    <lineage>
        <taxon>Bacteria</taxon>
        <taxon>Pseudomonadati</taxon>
        <taxon>Pseudomonadota</taxon>
        <taxon>Betaproteobacteria</taxon>
        <taxon>Burkholderiales</taxon>
        <taxon>Sphaerotilaceae</taxon>
        <taxon>Azohydromonas</taxon>
    </lineage>
</organism>
<keyword evidence="1" id="KW-0732">Signal</keyword>
<proteinExistence type="predicted"/>
<gene>
    <name evidence="2" type="ORF">SM757_31005</name>
</gene>
<reference evidence="2 3" key="1">
    <citation type="submission" date="2023-11" db="EMBL/GenBank/DDBJ databases">
        <title>Draft genome of Azohydromonas lata strain H1 (DSM1123), a polyhydroxyalkanoate producer.</title>
        <authorList>
            <person name="Traversa D."/>
            <person name="D'Addabbo P."/>
            <person name="Pazzani C."/>
            <person name="Manzari C."/>
            <person name="Chiara M."/>
            <person name="Scrascia M."/>
        </authorList>
    </citation>
    <scope>NUCLEOTIDE SEQUENCE [LARGE SCALE GENOMIC DNA]</scope>
    <source>
        <strain evidence="2 3">H1</strain>
    </source>
</reference>
<dbReference type="Gene3D" id="3.40.190.10">
    <property type="entry name" value="Periplasmic binding protein-like II"/>
    <property type="match status" value="2"/>
</dbReference>
<comment type="caution">
    <text evidence="2">The sequence shown here is derived from an EMBL/GenBank/DDBJ whole genome shotgun (WGS) entry which is preliminary data.</text>
</comment>
<keyword evidence="3" id="KW-1185">Reference proteome</keyword>
<feature type="signal peptide" evidence="1">
    <location>
        <begin position="1"/>
        <end position="32"/>
    </location>
</feature>
<evidence type="ECO:0000313" key="3">
    <source>
        <dbReference type="Proteomes" id="UP001293718"/>
    </source>
</evidence>
<dbReference type="EMBL" id="JAXOJX010000092">
    <property type="protein sequence ID" value="MDZ5461014.1"/>
    <property type="molecule type" value="Genomic_DNA"/>
</dbReference>
<evidence type="ECO:0000256" key="1">
    <source>
        <dbReference type="SAM" id="SignalP"/>
    </source>
</evidence>
<protein>
    <submittedName>
        <fullName evidence="2">Phosphate/phosphite/phosphonate ABC transporter substrate-binding protein</fullName>
    </submittedName>
</protein>
<dbReference type="PANTHER" id="PTHR30024">
    <property type="entry name" value="ALIPHATIC SULFONATES-BINDING PROTEIN-RELATED"/>
    <property type="match status" value="1"/>
</dbReference>
<dbReference type="PANTHER" id="PTHR30024:SF17">
    <property type="entry name" value="SOLUTE-BINDING PROTEIN FAMILY 3_N-TERMINAL DOMAIN-CONTAINING PROTEIN"/>
    <property type="match status" value="1"/>
</dbReference>